<accession>A0A7C2VG32</accession>
<comment type="caution">
    <text evidence="2">The sequence shown here is derived from an EMBL/GenBank/DDBJ whole genome shotgun (WGS) entry which is preliminary data.</text>
</comment>
<keyword evidence="1" id="KW-0175">Coiled coil</keyword>
<sequence>MFAKLYTLNSLNIPAGVMSMIALGLDIVRGNPLSRTSPPLYAVVVLDSKGRVIHEAPEASLNTIIRLIWEFSVNRVGVDNIYELAPTSRDVAKILTLFPSYTEVYQVTLEDDMFVDLATQASKVGINLISKPRPLQTAYICAVLALNGIGTPIRALERKTKIIVSRARSMGPGGSSSTRYVRGMRTAILRVVKEVRSLLESAKLDYDIIIRKSSGGLDSAIFTVYADSETVRRIVKPYKGNDVRVVIKPVYTSIMIAHSGAEPKKRPLIIGIDPGIETGLAVIDLSLNLLLVESSKELDRLDIIDRIYQYGIPVLIAVDTNPPPENARKLASMLGTPLYVPSETLDSETKDRLIEWFKKRTHTSIKISTTHERDALASAVKAYKAYEKKLIELERKLLEMDIDVDLDEMKSLIFKGYSISNVLEYAINMYLSTIFESSYLNQNYEHARGVSNCNDYINNLEAKIRELTKENEILRNRLREVEHRIEMMLFERRFENTENVDIELIKNRMLNHFNEQIRQLQNVIDNLRKEIDMLNNKKKSYIELLTMIMSRKVLVVPRLKSVSAQDLHYLSNHLTPNKIIVVDGEYIPYELLNQLKQMKLLPIFSKCSPEIEQQLINEEIPVICGINISILDDDFAVVNVEDLDNALVNAISKLLTRKRKLKTYLTYDDIIRIISEYRESLQNNA</sequence>
<dbReference type="AlphaFoldDB" id="A0A7C2VG32"/>
<dbReference type="PANTHER" id="PTHR40707:SF1">
    <property type="entry name" value="DUF460 DOMAIN-CONTAINING PROTEIN"/>
    <property type="match status" value="1"/>
</dbReference>
<name>A0A7C2VG32_9CREN</name>
<protein>
    <submittedName>
        <fullName evidence="2">DUF460 domain-containing protein</fullName>
    </submittedName>
</protein>
<dbReference type="PANTHER" id="PTHR40707">
    <property type="entry name" value="POSSIBLE NUCLEASE OF RNASE H FOLD, RUVC/YQGF FAMILY"/>
    <property type="match status" value="1"/>
</dbReference>
<dbReference type="Pfam" id="PF04312">
    <property type="entry name" value="DUF460"/>
    <property type="match status" value="1"/>
</dbReference>
<dbReference type="InterPro" id="IPR007408">
    <property type="entry name" value="DUF460"/>
</dbReference>
<proteinExistence type="predicted"/>
<gene>
    <name evidence="2" type="ORF">ENO77_01250</name>
</gene>
<evidence type="ECO:0000313" key="2">
    <source>
        <dbReference type="EMBL" id="HEW52791.1"/>
    </source>
</evidence>
<reference evidence="2" key="1">
    <citation type="journal article" date="2020" name="mSystems">
        <title>Genome- and Community-Level Interaction Insights into Carbon Utilization and Element Cycling Functions of Hydrothermarchaeota in Hydrothermal Sediment.</title>
        <authorList>
            <person name="Zhou Z."/>
            <person name="Liu Y."/>
            <person name="Xu W."/>
            <person name="Pan J."/>
            <person name="Luo Z.H."/>
            <person name="Li M."/>
        </authorList>
    </citation>
    <scope>NUCLEOTIDE SEQUENCE [LARGE SCALE GENOMIC DNA]</scope>
    <source>
        <strain evidence="2">SpSt-16</strain>
    </source>
</reference>
<evidence type="ECO:0000256" key="1">
    <source>
        <dbReference type="SAM" id="Coils"/>
    </source>
</evidence>
<feature type="coiled-coil region" evidence="1">
    <location>
        <begin position="450"/>
        <end position="484"/>
    </location>
</feature>
<organism evidence="2">
    <name type="scientific">Ignisphaera aggregans</name>
    <dbReference type="NCBI Taxonomy" id="334771"/>
    <lineage>
        <taxon>Archaea</taxon>
        <taxon>Thermoproteota</taxon>
        <taxon>Thermoprotei</taxon>
        <taxon>Desulfurococcales</taxon>
        <taxon>Desulfurococcaceae</taxon>
        <taxon>Ignisphaera</taxon>
    </lineage>
</organism>
<feature type="coiled-coil region" evidence="1">
    <location>
        <begin position="376"/>
        <end position="403"/>
    </location>
</feature>
<dbReference type="EMBL" id="DSGT01000003">
    <property type="protein sequence ID" value="HEW52791.1"/>
    <property type="molecule type" value="Genomic_DNA"/>
</dbReference>
<feature type="coiled-coil region" evidence="1">
    <location>
        <begin position="510"/>
        <end position="544"/>
    </location>
</feature>